<proteinExistence type="inferred from homology"/>
<evidence type="ECO:0000256" key="5">
    <source>
        <dbReference type="SAM" id="Phobius"/>
    </source>
</evidence>
<dbReference type="SMART" id="SM00304">
    <property type="entry name" value="HAMP"/>
    <property type="match status" value="1"/>
</dbReference>
<protein>
    <submittedName>
        <fullName evidence="8">Methyl-accepting chemotaxis protein</fullName>
    </submittedName>
</protein>
<dbReference type="GO" id="GO:0007165">
    <property type="term" value="P:signal transduction"/>
    <property type="evidence" value="ECO:0007669"/>
    <property type="project" value="UniProtKB-KW"/>
</dbReference>
<dbReference type="PROSITE" id="PS50111">
    <property type="entry name" value="CHEMOTAXIS_TRANSDUC_2"/>
    <property type="match status" value="1"/>
</dbReference>
<dbReference type="SMART" id="SM00283">
    <property type="entry name" value="MA"/>
    <property type="match status" value="1"/>
</dbReference>
<dbReference type="EMBL" id="DSPX01000017">
    <property type="protein sequence ID" value="HGF99458.1"/>
    <property type="molecule type" value="Genomic_DNA"/>
</dbReference>
<dbReference type="PROSITE" id="PS50885">
    <property type="entry name" value="HAMP"/>
    <property type="match status" value="1"/>
</dbReference>
<evidence type="ECO:0000259" key="7">
    <source>
        <dbReference type="PROSITE" id="PS50885"/>
    </source>
</evidence>
<evidence type="ECO:0000256" key="4">
    <source>
        <dbReference type="SAM" id="Coils"/>
    </source>
</evidence>
<sequence>MLDNWNLSTRMFLSFVFMGAIVFLVALVGWYGNKQLVDTIQIITNNTLPGTVSIWKVNEGQTQIESSERALLDPSNSPVEREIELKRIDRAKQQIKEGFSTYSKKPKSAAELEIYQKLQDSWNEWESNHKEFLRIHEQFQNTGIVNPFEEQLSLLETGQENSAQMERARRASELLLKLRERAKVNRAAFERTNQLLLEIIKINETVAQQGEADAKKDVDRSRFLVFMGMFFGPLTAVMFGNYFSRTIAKPLGARIDRVVAVAERISAGDLSVEIDVTGSEKNETGKLLVAFKKMTKSLNALIGQVQQSGIQITTSSTQIAASGKQLEATMTEQVAATNEVVATAKEIAATSAQLLAAMQDVAGVSEETATAASQSQSELARMEATMRQLATATSSISGKLGTISEKANNINSVVTTIAKVADRTNLLSLNAAIEAEKAGEYGSGFAVVAREIRRLADQTAVATLEIEQMVKEMQSAVSTGVMEMDKFTKEVKNGVEDVRTISQQLALIIDQVKALTPSFEDVNQGMEAQSTGAGQISSAMVQLSEQAAQTAETLAETNRALEQLNDAAQGLRRAVSRFTIKSK</sequence>
<dbReference type="InterPro" id="IPR004089">
    <property type="entry name" value="MCPsignal_dom"/>
</dbReference>
<evidence type="ECO:0000256" key="3">
    <source>
        <dbReference type="PROSITE-ProRule" id="PRU00284"/>
    </source>
</evidence>
<dbReference type="Pfam" id="PF00015">
    <property type="entry name" value="MCPsignal"/>
    <property type="match status" value="1"/>
</dbReference>
<comment type="caution">
    <text evidence="8">The sequence shown here is derived from an EMBL/GenBank/DDBJ whole genome shotgun (WGS) entry which is preliminary data.</text>
</comment>
<dbReference type="PANTHER" id="PTHR32089">
    <property type="entry name" value="METHYL-ACCEPTING CHEMOTAXIS PROTEIN MCPB"/>
    <property type="match status" value="1"/>
</dbReference>
<keyword evidence="5" id="KW-0472">Membrane</keyword>
<evidence type="ECO:0000256" key="2">
    <source>
        <dbReference type="ARBA" id="ARBA00029447"/>
    </source>
</evidence>
<dbReference type="CDD" id="cd06225">
    <property type="entry name" value="HAMP"/>
    <property type="match status" value="1"/>
</dbReference>
<dbReference type="Gene3D" id="1.10.287.950">
    <property type="entry name" value="Methyl-accepting chemotaxis protein"/>
    <property type="match status" value="1"/>
</dbReference>
<evidence type="ECO:0000313" key="8">
    <source>
        <dbReference type="EMBL" id="HGF99458.1"/>
    </source>
</evidence>
<evidence type="ECO:0000259" key="6">
    <source>
        <dbReference type="PROSITE" id="PS50111"/>
    </source>
</evidence>
<dbReference type="InterPro" id="IPR024478">
    <property type="entry name" value="HlyB_4HB_MCP"/>
</dbReference>
<dbReference type="PANTHER" id="PTHR32089:SF120">
    <property type="entry name" value="METHYL-ACCEPTING CHEMOTAXIS PROTEIN TLPQ"/>
    <property type="match status" value="1"/>
</dbReference>
<feature type="domain" description="HAMP" evidence="7">
    <location>
        <begin position="249"/>
        <end position="303"/>
    </location>
</feature>
<keyword evidence="5" id="KW-1133">Transmembrane helix</keyword>
<feature type="transmembrane region" description="Helical" evidence="5">
    <location>
        <begin position="12"/>
        <end position="32"/>
    </location>
</feature>
<accession>A0A7C3VF37</accession>
<keyword evidence="1 3" id="KW-0807">Transducer</keyword>
<dbReference type="Pfam" id="PF12729">
    <property type="entry name" value="4HB_MCP_1"/>
    <property type="match status" value="1"/>
</dbReference>
<comment type="similarity">
    <text evidence="2">Belongs to the methyl-accepting chemotaxis (MCP) protein family.</text>
</comment>
<gene>
    <name evidence="8" type="ORF">ENR15_01990</name>
</gene>
<keyword evidence="5" id="KW-0812">Transmembrane</keyword>
<evidence type="ECO:0000256" key="1">
    <source>
        <dbReference type="ARBA" id="ARBA00023224"/>
    </source>
</evidence>
<feature type="domain" description="Methyl-accepting transducer" evidence="6">
    <location>
        <begin position="308"/>
        <end position="544"/>
    </location>
</feature>
<dbReference type="AlphaFoldDB" id="A0A7C3VF37"/>
<name>A0A7C3VF37_9CYAN</name>
<organism evidence="8">
    <name type="scientific">Planktothricoides sp. SpSt-374</name>
    <dbReference type="NCBI Taxonomy" id="2282167"/>
    <lineage>
        <taxon>Bacteria</taxon>
        <taxon>Bacillati</taxon>
        <taxon>Cyanobacteriota</taxon>
        <taxon>Cyanophyceae</taxon>
        <taxon>Oscillatoriophycideae</taxon>
        <taxon>Oscillatoriales</taxon>
        <taxon>Oscillatoriaceae</taxon>
        <taxon>Planktothricoides</taxon>
    </lineage>
</organism>
<dbReference type="InterPro" id="IPR003660">
    <property type="entry name" value="HAMP_dom"/>
</dbReference>
<dbReference type="Pfam" id="PF00672">
    <property type="entry name" value="HAMP"/>
    <property type="match status" value="1"/>
</dbReference>
<keyword evidence="4" id="KW-0175">Coiled coil</keyword>
<feature type="coiled-coil region" evidence="4">
    <location>
        <begin position="540"/>
        <end position="581"/>
    </location>
</feature>
<dbReference type="SUPFAM" id="SSF58104">
    <property type="entry name" value="Methyl-accepting chemotaxis protein (MCP) signaling domain"/>
    <property type="match status" value="1"/>
</dbReference>
<feature type="transmembrane region" description="Helical" evidence="5">
    <location>
        <begin position="223"/>
        <end position="243"/>
    </location>
</feature>
<dbReference type="GO" id="GO:0016020">
    <property type="term" value="C:membrane"/>
    <property type="evidence" value="ECO:0007669"/>
    <property type="project" value="InterPro"/>
</dbReference>
<reference evidence="8" key="1">
    <citation type="journal article" date="2020" name="mSystems">
        <title>Genome- and Community-Level Interaction Insights into Carbon Utilization and Element Cycling Functions of Hydrothermarchaeota in Hydrothermal Sediment.</title>
        <authorList>
            <person name="Zhou Z."/>
            <person name="Liu Y."/>
            <person name="Xu W."/>
            <person name="Pan J."/>
            <person name="Luo Z.H."/>
            <person name="Li M."/>
        </authorList>
    </citation>
    <scope>NUCLEOTIDE SEQUENCE [LARGE SCALE GENOMIC DNA]</scope>
    <source>
        <strain evidence="8">SpSt-374</strain>
    </source>
</reference>